<proteinExistence type="inferred from homology"/>
<dbReference type="GO" id="GO:0000781">
    <property type="term" value="C:chromosome, telomeric region"/>
    <property type="evidence" value="ECO:0007669"/>
    <property type="project" value="UniProtKB-SubCell"/>
</dbReference>
<dbReference type="GO" id="GO:0000408">
    <property type="term" value="C:EKC/KEOPS complex"/>
    <property type="evidence" value="ECO:0007669"/>
    <property type="project" value="EnsemblFungi"/>
</dbReference>
<evidence type="ECO:0000256" key="9">
    <source>
        <dbReference type="ARBA" id="ARBA00023015"/>
    </source>
</evidence>
<sequence length="134" mass="15040">MTTPSAIYKHGDELEKHFQVDINNARYKTTNGSTTGPSEHVLNAGQIDRDRPSDPKLLDNTESSSPSYTPLSLLRMQLTGLQDDINIFLTERMEVAKMKKSKLASDAEEKRIEEEIKVLLDGGDDDNSETENEQ</sequence>
<keyword evidence="16" id="KW-1185">Reference proteome</keyword>
<dbReference type="GO" id="GO:0008033">
    <property type="term" value="P:tRNA processing"/>
    <property type="evidence" value="ECO:0007669"/>
    <property type="project" value="UniProtKB-KW"/>
</dbReference>
<organism evidence="15 16">
    <name type="scientific">Naumovozyma castellii</name>
    <name type="common">Yeast</name>
    <name type="synonym">Saccharomyces castellii</name>
    <dbReference type="NCBI Taxonomy" id="27288"/>
    <lineage>
        <taxon>Eukaryota</taxon>
        <taxon>Fungi</taxon>
        <taxon>Dikarya</taxon>
        <taxon>Ascomycota</taxon>
        <taxon>Saccharomycotina</taxon>
        <taxon>Saccharomycetes</taxon>
        <taxon>Saccharomycetales</taxon>
        <taxon>Saccharomycetaceae</taxon>
        <taxon>Naumovozyma</taxon>
    </lineage>
</organism>
<evidence type="ECO:0000256" key="12">
    <source>
        <dbReference type="ARBA" id="ARBA00023242"/>
    </source>
</evidence>
<dbReference type="STRING" id="1064592.G0VKD3"/>
<dbReference type="OrthoDB" id="2288868at2759"/>
<dbReference type="OMA" id="QDHLNIF"/>
<accession>G0VKD3</accession>
<dbReference type="FunCoup" id="G0VKD3">
    <property type="interactions" value="42"/>
</dbReference>
<dbReference type="KEGG" id="ncs:NCAS_0I02990"/>
<evidence type="ECO:0000256" key="13">
    <source>
        <dbReference type="ARBA" id="ARBA00025393"/>
    </source>
</evidence>
<evidence type="ECO:0000256" key="2">
    <source>
        <dbReference type="ARBA" id="ARBA00004574"/>
    </source>
</evidence>
<dbReference type="GO" id="GO:0031490">
    <property type="term" value="F:chromatin DNA binding"/>
    <property type="evidence" value="ECO:0007669"/>
    <property type="project" value="EnsemblFungi"/>
</dbReference>
<evidence type="ECO:0000256" key="1">
    <source>
        <dbReference type="ARBA" id="ARBA00004123"/>
    </source>
</evidence>
<protein>
    <recommendedName>
        <fullName evidence="5">EKC/KEOPS complex subunit GON7</fullName>
    </recommendedName>
</protein>
<evidence type="ECO:0000256" key="4">
    <source>
        <dbReference type="ARBA" id="ARBA00011534"/>
    </source>
</evidence>
<reference evidence="15 16" key="1">
    <citation type="journal article" date="2011" name="Proc. Natl. Acad. Sci. U.S.A.">
        <title>Evolutionary erosion of yeast sex chromosomes by mating-type switching accidents.</title>
        <authorList>
            <person name="Gordon J.L."/>
            <person name="Armisen D."/>
            <person name="Proux-Wera E."/>
            <person name="Oheigeartaigh S.S."/>
            <person name="Byrne K.P."/>
            <person name="Wolfe K.H."/>
        </authorList>
    </citation>
    <scope>NUCLEOTIDE SEQUENCE [LARGE SCALE GENOMIC DNA]</scope>
    <source>
        <strain evidence="16">ATCC 76901 / BCRC 22586 / CBS 4309 / NBRC 1992 / NRRL Y-12630</strain>
    </source>
</reference>
<evidence type="ECO:0000256" key="10">
    <source>
        <dbReference type="ARBA" id="ARBA00023159"/>
    </source>
</evidence>
<feature type="region of interest" description="Disordered" evidence="14">
    <location>
        <begin position="115"/>
        <end position="134"/>
    </location>
</feature>
<dbReference type="GO" id="GO:0000785">
    <property type="term" value="C:chromatin"/>
    <property type="evidence" value="ECO:0007669"/>
    <property type="project" value="EnsemblFungi"/>
</dbReference>
<evidence type="ECO:0000256" key="7">
    <source>
        <dbReference type="ARBA" id="ARBA00022694"/>
    </source>
</evidence>
<dbReference type="HOGENOM" id="CLU_151420_1_0_1"/>
<keyword evidence="12" id="KW-0539">Nucleus</keyword>
<gene>
    <name evidence="15" type="primary">NCAS0I02990</name>
    <name evidence="15" type="ordered locus">NCAS_0I02990</name>
</gene>
<keyword evidence="8" id="KW-0779">Telomere</keyword>
<comment type="similarity">
    <text evidence="3">Belongs to the GON7 family.</text>
</comment>
<evidence type="ECO:0000256" key="8">
    <source>
        <dbReference type="ARBA" id="ARBA00022895"/>
    </source>
</evidence>
<dbReference type="GeneID" id="96905654"/>
<comment type="function">
    <text evidence="13">Component of the EKC/KEOPS complex that is required for the formation of a threonylcarbamoyl group on adenosine at position 37 (t(6)A37) in tRNAs that read codons beginning with adenine. The complex is probably involved in the transfer of the threonylcarbamoyl moiety of threonylcarbamoyl-AMP (TC-AMP) to the N6 group of A37. GON7 likely plays a supporting role to the catalytic subunit KAE1 in the complex. The EKC/KEOPS complex also promotes both telomere uncapping and telomere elongation. The complex is required for efficient recruitment of transcriptional coactivators.</text>
</comment>
<evidence type="ECO:0000313" key="15">
    <source>
        <dbReference type="EMBL" id="CCC71967.1"/>
    </source>
</evidence>
<feature type="compositionally biased region" description="Acidic residues" evidence="14">
    <location>
        <begin position="122"/>
        <end position="134"/>
    </location>
</feature>
<dbReference type="EMBL" id="HE576760">
    <property type="protein sequence ID" value="CCC71967.1"/>
    <property type="molecule type" value="Genomic_DNA"/>
</dbReference>
<dbReference type="InParanoid" id="G0VKD3"/>
<keyword evidence="7" id="KW-0819">tRNA processing</keyword>
<evidence type="ECO:0000256" key="5">
    <source>
        <dbReference type="ARBA" id="ARBA00019746"/>
    </source>
</evidence>
<comment type="subunit">
    <text evidence="4">Component of the EKC/KEOPS complex composed of at least BUD32, CGI121, GON7, KAE1 and PCC1; the whole complex dimerizes.</text>
</comment>
<dbReference type="InterPro" id="IPR014849">
    <property type="entry name" value="EKC/KEOPS_Gon7"/>
</dbReference>
<evidence type="ECO:0000256" key="14">
    <source>
        <dbReference type="SAM" id="MobiDB-lite"/>
    </source>
</evidence>
<keyword evidence="9" id="KW-0805">Transcription regulation</keyword>
<keyword evidence="6" id="KW-0158">Chromosome</keyword>
<dbReference type="AlphaFoldDB" id="G0VKD3"/>
<dbReference type="eggNOG" id="ENOG502S429">
    <property type="taxonomic scope" value="Eukaryota"/>
</dbReference>
<dbReference type="GO" id="GO:0045944">
    <property type="term" value="P:positive regulation of transcription by RNA polymerase II"/>
    <property type="evidence" value="ECO:0007669"/>
    <property type="project" value="EnsemblFungi"/>
</dbReference>
<evidence type="ECO:0000256" key="6">
    <source>
        <dbReference type="ARBA" id="ARBA00022454"/>
    </source>
</evidence>
<keyword evidence="11" id="KW-0804">Transcription</keyword>
<dbReference type="RefSeq" id="XP_003678309.1">
    <property type="nucleotide sequence ID" value="XM_003678261.1"/>
</dbReference>
<reference key="2">
    <citation type="submission" date="2011-08" db="EMBL/GenBank/DDBJ databases">
        <title>Genome sequence of Naumovozyma castellii.</title>
        <authorList>
            <person name="Gordon J.L."/>
            <person name="Armisen D."/>
            <person name="Proux-Wera E."/>
            <person name="OhEigeartaigh S.S."/>
            <person name="Byrne K.P."/>
            <person name="Wolfe K.H."/>
        </authorList>
    </citation>
    <scope>NUCLEOTIDE SEQUENCE</scope>
    <source>
        <strain>Type strain:CBS 4309</strain>
    </source>
</reference>
<dbReference type="GO" id="GO:0000722">
    <property type="term" value="P:telomere maintenance via recombination"/>
    <property type="evidence" value="ECO:0007669"/>
    <property type="project" value="EnsemblFungi"/>
</dbReference>
<evidence type="ECO:0000313" key="16">
    <source>
        <dbReference type="Proteomes" id="UP000001640"/>
    </source>
</evidence>
<keyword evidence="10" id="KW-0010">Activator</keyword>
<evidence type="ECO:0000256" key="3">
    <source>
        <dbReference type="ARBA" id="ARBA00008529"/>
    </source>
</evidence>
<feature type="compositionally biased region" description="Basic and acidic residues" evidence="14">
    <location>
        <begin position="47"/>
        <end position="59"/>
    </location>
</feature>
<feature type="compositionally biased region" description="Polar residues" evidence="14">
    <location>
        <begin position="27"/>
        <end position="37"/>
    </location>
</feature>
<name>G0VKD3_NAUCA</name>
<dbReference type="Proteomes" id="UP000001640">
    <property type="component" value="Chromosome 9"/>
</dbReference>
<dbReference type="GO" id="GO:0000032">
    <property type="term" value="P:cell wall mannoprotein biosynthetic process"/>
    <property type="evidence" value="ECO:0007669"/>
    <property type="project" value="EnsemblFungi"/>
</dbReference>
<comment type="subcellular location">
    <subcellularLocation>
        <location evidence="2">Chromosome</location>
        <location evidence="2">Telomere</location>
    </subcellularLocation>
    <subcellularLocation>
        <location evidence="1">Nucleus</location>
    </subcellularLocation>
</comment>
<dbReference type="GO" id="GO:0005634">
    <property type="term" value="C:nucleus"/>
    <property type="evidence" value="ECO:0007669"/>
    <property type="project" value="UniProtKB-SubCell"/>
</dbReference>
<dbReference type="Pfam" id="PF08738">
    <property type="entry name" value="Gon7"/>
    <property type="match status" value="1"/>
</dbReference>
<evidence type="ECO:0000256" key="11">
    <source>
        <dbReference type="ARBA" id="ARBA00023163"/>
    </source>
</evidence>
<feature type="region of interest" description="Disordered" evidence="14">
    <location>
        <begin position="27"/>
        <end position="69"/>
    </location>
</feature>